<comment type="similarity">
    <text evidence="3 8">Belongs to the acetolactate synthase small subunit family.</text>
</comment>
<dbReference type="Gene3D" id="3.30.70.260">
    <property type="match status" value="1"/>
</dbReference>
<evidence type="ECO:0000256" key="2">
    <source>
        <dbReference type="ARBA" id="ARBA00005025"/>
    </source>
</evidence>
<dbReference type="InterPro" id="IPR019455">
    <property type="entry name" value="Acetolactate_synth_ssu_C"/>
</dbReference>
<sequence>MTEEIKAIKVRPLPKTETRKHIIIVRVMHNFGVLTRITSLFAGRGYNIESLTVGKTHEPNVARITIVVEGNERVVEQIIKQLRKLIETLRVRDITDVPHIERELVLIKVHAGEDKARDEIMRLVSIFRAKVVDVSTDTYTIEITGTSDKIEAFINLLRPFGIKDIARTGVLALTRESAKEGLQEHKIE</sequence>
<evidence type="ECO:0000256" key="5">
    <source>
        <dbReference type="ARBA" id="ARBA00022605"/>
    </source>
</evidence>
<evidence type="ECO:0000313" key="10">
    <source>
        <dbReference type="EMBL" id="SNZ09561.1"/>
    </source>
</evidence>
<evidence type="ECO:0000313" key="11">
    <source>
        <dbReference type="Proteomes" id="UP000219036"/>
    </source>
</evidence>
<dbReference type="EC" id="2.2.1.6" evidence="8"/>
<dbReference type="GO" id="GO:0009099">
    <property type="term" value="P:L-valine biosynthetic process"/>
    <property type="evidence" value="ECO:0007669"/>
    <property type="project" value="UniProtKB-UniRule"/>
</dbReference>
<dbReference type="GO" id="GO:0009097">
    <property type="term" value="P:isoleucine biosynthetic process"/>
    <property type="evidence" value="ECO:0007669"/>
    <property type="project" value="UniProtKB-UniRule"/>
</dbReference>
<evidence type="ECO:0000256" key="3">
    <source>
        <dbReference type="ARBA" id="ARBA00006341"/>
    </source>
</evidence>
<comment type="pathway">
    <text evidence="1 8">Amino-acid biosynthesis; L-isoleucine biosynthesis; L-isoleucine from 2-oxobutanoate: step 1/4.</text>
</comment>
<dbReference type="UniPathway" id="UPA00049">
    <property type="reaction ID" value="UER00059"/>
</dbReference>
<dbReference type="PANTHER" id="PTHR30239">
    <property type="entry name" value="ACETOLACTATE SYNTHASE SMALL SUBUNIT"/>
    <property type="match status" value="1"/>
</dbReference>
<dbReference type="InterPro" id="IPR027271">
    <property type="entry name" value="Acetolactate_synth/TF_NikR_C"/>
</dbReference>
<gene>
    <name evidence="10" type="ORF">SAMN06265182_1567</name>
</gene>
<dbReference type="InterPro" id="IPR045865">
    <property type="entry name" value="ACT-like_dom_sf"/>
</dbReference>
<organism evidence="10 11">
    <name type="scientific">Persephonella hydrogeniphila</name>
    <dbReference type="NCBI Taxonomy" id="198703"/>
    <lineage>
        <taxon>Bacteria</taxon>
        <taxon>Pseudomonadati</taxon>
        <taxon>Aquificota</taxon>
        <taxon>Aquificia</taxon>
        <taxon>Aquificales</taxon>
        <taxon>Hydrogenothermaceae</taxon>
        <taxon>Persephonella</taxon>
    </lineage>
</organism>
<dbReference type="GO" id="GO:1990610">
    <property type="term" value="F:acetolactate synthase regulator activity"/>
    <property type="evidence" value="ECO:0007669"/>
    <property type="project" value="UniProtKB-UniRule"/>
</dbReference>
<comment type="function">
    <text evidence="8">Catalyzes the conversion of 2 pyruvate molecules into acetolactate in the first common step of the biosynthetic pathway of the branched-amino acids such as leucine, isoleucine, and valine.</text>
</comment>
<evidence type="ECO:0000256" key="1">
    <source>
        <dbReference type="ARBA" id="ARBA00004974"/>
    </source>
</evidence>
<dbReference type="InterPro" id="IPR054480">
    <property type="entry name" value="AHAS_small-like_ACT"/>
</dbReference>
<dbReference type="SUPFAM" id="SSF55021">
    <property type="entry name" value="ACT-like"/>
    <property type="match status" value="2"/>
</dbReference>
<evidence type="ECO:0000259" key="9">
    <source>
        <dbReference type="PROSITE" id="PS51671"/>
    </source>
</evidence>
<evidence type="ECO:0000256" key="6">
    <source>
        <dbReference type="ARBA" id="ARBA00023304"/>
    </source>
</evidence>
<dbReference type="OrthoDB" id="9787365at2"/>
<dbReference type="Pfam" id="PF22629">
    <property type="entry name" value="ACT_AHAS_ss"/>
    <property type="match status" value="1"/>
</dbReference>
<dbReference type="InterPro" id="IPR004789">
    <property type="entry name" value="Acetalactate_synth_ssu"/>
</dbReference>
<protein>
    <recommendedName>
        <fullName evidence="8">Acetolactate synthase small subunit</fullName>
        <shortName evidence="8">AHAS</shortName>
        <shortName evidence="8">ALS</shortName>
        <ecNumber evidence="8">2.2.1.6</ecNumber>
    </recommendedName>
    <alternativeName>
        <fullName evidence="8">Acetohydroxy-acid synthase small subunit</fullName>
    </alternativeName>
</protein>
<keyword evidence="8" id="KW-0808">Transferase</keyword>
<dbReference type="EMBL" id="OBEI01000007">
    <property type="protein sequence ID" value="SNZ09561.1"/>
    <property type="molecule type" value="Genomic_DNA"/>
</dbReference>
<dbReference type="RefSeq" id="WP_097000728.1">
    <property type="nucleotide sequence ID" value="NZ_OBEI01000007.1"/>
</dbReference>
<evidence type="ECO:0000256" key="7">
    <source>
        <dbReference type="ARBA" id="ARBA00048670"/>
    </source>
</evidence>
<dbReference type="InterPro" id="IPR002912">
    <property type="entry name" value="ACT_dom"/>
</dbReference>
<proteinExistence type="inferred from homology"/>
<dbReference type="Pfam" id="PF10369">
    <property type="entry name" value="ALS_ss_C"/>
    <property type="match status" value="1"/>
</dbReference>
<keyword evidence="5 8" id="KW-0028">Amino-acid biosynthesis</keyword>
<name>A0A285NPK1_9AQUI</name>
<dbReference type="Proteomes" id="UP000219036">
    <property type="component" value="Unassembled WGS sequence"/>
</dbReference>
<comment type="pathway">
    <text evidence="2 8">Amino-acid biosynthesis; L-valine biosynthesis; L-valine from pyruvate: step 1/4.</text>
</comment>
<dbReference type="PROSITE" id="PS51671">
    <property type="entry name" value="ACT"/>
    <property type="match status" value="1"/>
</dbReference>
<reference evidence="11" key="1">
    <citation type="submission" date="2017-09" db="EMBL/GenBank/DDBJ databases">
        <authorList>
            <person name="Varghese N."/>
            <person name="Submissions S."/>
        </authorList>
    </citation>
    <scope>NUCLEOTIDE SEQUENCE [LARGE SCALE GENOMIC DNA]</scope>
    <source>
        <strain evidence="11">DSM 15103</strain>
    </source>
</reference>
<accession>A0A285NPK1</accession>
<dbReference type="Gene3D" id="3.30.70.1150">
    <property type="entry name" value="ACT-like. Chain A, domain 2"/>
    <property type="match status" value="1"/>
</dbReference>
<dbReference type="PANTHER" id="PTHR30239:SF0">
    <property type="entry name" value="ACETOLACTATE SYNTHASE SMALL SUBUNIT 1, CHLOROPLASTIC"/>
    <property type="match status" value="1"/>
</dbReference>
<dbReference type="UniPathway" id="UPA00047">
    <property type="reaction ID" value="UER00055"/>
</dbReference>
<comment type="catalytic activity">
    <reaction evidence="7 8">
        <text>2 pyruvate + H(+) = (2S)-2-acetolactate + CO2</text>
        <dbReference type="Rhea" id="RHEA:25249"/>
        <dbReference type="ChEBI" id="CHEBI:15361"/>
        <dbReference type="ChEBI" id="CHEBI:15378"/>
        <dbReference type="ChEBI" id="CHEBI:16526"/>
        <dbReference type="ChEBI" id="CHEBI:58476"/>
        <dbReference type="EC" id="2.2.1.6"/>
    </reaction>
</comment>
<evidence type="ECO:0000256" key="8">
    <source>
        <dbReference type="RuleBase" id="RU368092"/>
    </source>
</evidence>
<dbReference type="InterPro" id="IPR039557">
    <property type="entry name" value="AHAS_ACT"/>
</dbReference>
<feature type="domain" description="ACT" evidence="9">
    <location>
        <begin position="22"/>
        <end position="96"/>
    </location>
</feature>
<keyword evidence="6 8" id="KW-0100">Branched-chain amino acid biosynthesis</keyword>
<dbReference type="GO" id="GO:0003984">
    <property type="term" value="F:acetolactate synthase activity"/>
    <property type="evidence" value="ECO:0007669"/>
    <property type="project" value="UniProtKB-UniRule"/>
</dbReference>
<dbReference type="AlphaFoldDB" id="A0A285NPK1"/>
<dbReference type="FunFam" id="3.30.70.260:FF:000001">
    <property type="entry name" value="Acetolactate synthase, small subunit"/>
    <property type="match status" value="1"/>
</dbReference>
<dbReference type="FunFam" id="3.30.70.1150:FF:000001">
    <property type="entry name" value="Acetolactate synthase small subunit"/>
    <property type="match status" value="1"/>
</dbReference>
<dbReference type="NCBIfam" id="TIGR00119">
    <property type="entry name" value="acolac_sm"/>
    <property type="match status" value="1"/>
</dbReference>
<dbReference type="NCBIfam" id="NF008864">
    <property type="entry name" value="PRK11895.1"/>
    <property type="match status" value="1"/>
</dbReference>
<dbReference type="CDD" id="cd04878">
    <property type="entry name" value="ACT_AHAS"/>
    <property type="match status" value="1"/>
</dbReference>
<evidence type="ECO:0000256" key="4">
    <source>
        <dbReference type="ARBA" id="ARBA00011744"/>
    </source>
</evidence>
<comment type="subunit">
    <text evidence="4 8">Dimer of large and small chains.</text>
</comment>
<dbReference type="GO" id="GO:0005829">
    <property type="term" value="C:cytosol"/>
    <property type="evidence" value="ECO:0007669"/>
    <property type="project" value="TreeGrafter"/>
</dbReference>
<keyword evidence="11" id="KW-1185">Reference proteome</keyword>